<reference evidence="1 2" key="1">
    <citation type="journal article" date="2011" name="Genome Biol.">
        <title>Comparative genome sequence analysis underscores mycoparasitism as the ancestral life style of Trichoderma.</title>
        <authorList>
            <person name="Kubicek C.P."/>
            <person name="Herrera-Estrella A."/>
            <person name="Seidl-Seiboth V."/>
            <person name="Martinez D.A."/>
            <person name="Druzhinina I.S."/>
            <person name="Thon M."/>
            <person name="Zeilinger S."/>
            <person name="Casas-Flores S."/>
            <person name="Horwitz B.A."/>
            <person name="Mukherjee P.K."/>
            <person name="Mukherjee M."/>
            <person name="Kredics L."/>
            <person name="Alcaraz L.D."/>
            <person name="Aerts A."/>
            <person name="Antal Z."/>
            <person name="Atanasova L."/>
            <person name="Cervantes-Badillo M.G."/>
            <person name="Challacombe J."/>
            <person name="Chertkov O."/>
            <person name="McCluskey K."/>
            <person name="Coulpier F."/>
            <person name="Deshpande N."/>
            <person name="von Doehren H."/>
            <person name="Ebbole D.J."/>
            <person name="Esquivel-Naranjo E.U."/>
            <person name="Fekete E."/>
            <person name="Flipphi M."/>
            <person name="Glaser F."/>
            <person name="Gomez-Rodriguez E.Y."/>
            <person name="Gruber S."/>
            <person name="Han C."/>
            <person name="Henrissat B."/>
            <person name="Hermosa R."/>
            <person name="Hernandez-Onate M."/>
            <person name="Karaffa L."/>
            <person name="Kosti I."/>
            <person name="Le Crom S."/>
            <person name="Lindquist E."/>
            <person name="Lucas S."/>
            <person name="Luebeck M."/>
            <person name="Luebeck P.S."/>
            <person name="Margeot A."/>
            <person name="Metz B."/>
            <person name="Misra M."/>
            <person name="Nevalainen H."/>
            <person name="Omann M."/>
            <person name="Packer N."/>
            <person name="Perrone G."/>
            <person name="Uresti-Rivera E.E."/>
            <person name="Salamov A."/>
            <person name="Schmoll M."/>
            <person name="Seiboth B."/>
            <person name="Shapiro H."/>
            <person name="Sukno S."/>
            <person name="Tamayo-Ramos J.A."/>
            <person name="Tisch D."/>
            <person name="Wiest A."/>
            <person name="Wilkinson H.H."/>
            <person name="Zhang M."/>
            <person name="Coutinho P.M."/>
            <person name="Kenerley C.M."/>
            <person name="Monte E."/>
            <person name="Baker S.E."/>
            <person name="Grigoriev I.V."/>
        </authorList>
    </citation>
    <scope>NUCLEOTIDE SEQUENCE [LARGE SCALE GENOMIC DNA]</scope>
    <source>
        <strain evidence="2">Gv29-8 / FGSC 10586</strain>
    </source>
</reference>
<protein>
    <submittedName>
        <fullName evidence="1">Uncharacterized protein</fullName>
    </submittedName>
</protein>
<evidence type="ECO:0000313" key="1">
    <source>
        <dbReference type="EMBL" id="EHK20566.1"/>
    </source>
</evidence>
<dbReference type="EMBL" id="ABDF02000079">
    <property type="protein sequence ID" value="EHK20566.1"/>
    <property type="molecule type" value="Genomic_DNA"/>
</dbReference>
<dbReference type="Proteomes" id="UP000007115">
    <property type="component" value="Unassembled WGS sequence"/>
</dbReference>
<dbReference type="VEuPathDB" id="FungiDB:TRIVIDRAFT_69091"/>
<name>G9MYE4_HYPVG</name>
<sequence length="128" mass="14642">MDDINSVDTTTMLHECLRVLVAVLERAPNLDQRTSFLLEKEPIVARVRQLTEMDSSKPYSKARFYVQLFWEDGSNPASMTCHRFINQDFDILSNSIIVEPTLESFAVSSLNTTGINNHIRESNAYSKR</sequence>
<dbReference type="InParanoid" id="G9MYE4"/>
<dbReference type="GeneID" id="25797191"/>
<gene>
    <name evidence="1" type="ORF">TRIVIDRAFT_69091</name>
</gene>
<proteinExistence type="predicted"/>
<organism evidence="1 2">
    <name type="scientific">Hypocrea virens (strain Gv29-8 / FGSC 10586)</name>
    <name type="common">Gliocladium virens</name>
    <name type="synonym">Trichoderma virens</name>
    <dbReference type="NCBI Taxonomy" id="413071"/>
    <lineage>
        <taxon>Eukaryota</taxon>
        <taxon>Fungi</taxon>
        <taxon>Dikarya</taxon>
        <taxon>Ascomycota</taxon>
        <taxon>Pezizomycotina</taxon>
        <taxon>Sordariomycetes</taxon>
        <taxon>Hypocreomycetidae</taxon>
        <taxon>Hypocreales</taxon>
        <taxon>Hypocreaceae</taxon>
        <taxon>Trichoderma</taxon>
    </lineage>
</organism>
<evidence type="ECO:0000313" key="2">
    <source>
        <dbReference type="Proteomes" id="UP000007115"/>
    </source>
</evidence>
<keyword evidence="2" id="KW-1185">Reference proteome</keyword>
<dbReference type="AlphaFoldDB" id="G9MYE4"/>
<comment type="caution">
    <text evidence="1">The sequence shown here is derived from an EMBL/GenBank/DDBJ whole genome shotgun (WGS) entry which is preliminary data.</text>
</comment>
<accession>G9MYE4</accession>
<dbReference type="HOGENOM" id="CLU_1959885_0_0_1"/>
<dbReference type="RefSeq" id="XP_013954761.1">
    <property type="nucleotide sequence ID" value="XM_014099286.1"/>
</dbReference>